<keyword evidence="3" id="KW-1185">Reference proteome</keyword>
<reference evidence="2 3" key="3">
    <citation type="journal article" date="2004" name="Nature">
        <title>Finishing the euchromatic sequence of the human genome.</title>
        <authorList>
            <consortium name="International Human Genome Sequencing Consortium"/>
        </authorList>
    </citation>
    <scope>NUCLEOTIDE SEQUENCE [LARGE SCALE GENOMIC DNA]</scope>
</reference>
<dbReference type="Ensembl" id="ENST00000415952.1">
    <property type="protein sequence ID" value="ENSP00000411249.1"/>
    <property type="gene ID" value="ENSG00000070882.14"/>
</dbReference>
<keyword evidence="4 5" id="KW-1267">Proteomics identification</keyword>
<dbReference type="GeneTree" id="ENSGT00940000155957"/>
<dbReference type="EMBL" id="AC003093">
    <property type="status" value="NOT_ANNOTATED_CDS"/>
    <property type="molecule type" value="Genomic_DNA"/>
</dbReference>
<evidence type="ECO:0007829" key="9">
    <source>
        <dbReference type="PubMed" id="22814378"/>
    </source>
</evidence>
<feature type="region of interest" description="Disordered" evidence="1">
    <location>
        <begin position="1"/>
        <end position="37"/>
    </location>
</feature>
<evidence type="ECO:0007829" key="4">
    <source>
        <dbReference type="PeptideAtlas" id="C9J8P4"/>
    </source>
</evidence>
<dbReference type="AlphaFoldDB" id="C9J8P4"/>
<dbReference type="ProteomicsDB" id="9075"/>
<evidence type="ECO:0000313" key="3">
    <source>
        <dbReference type="Proteomes" id="UP000005640"/>
    </source>
</evidence>
<evidence type="ECO:0000256" key="1">
    <source>
        <dbReference type="SAM" id="MobiDB-lite"/>
    </source>
</evidence>
<feature type="region of interest" description="Disordered" evidence="1">
    <location>
        <begin position="42"/>
        <end position="61"/>
    </location>
</feature>
<reference evidence="2 3" key="1">
    <citation type="journal article" date="2001" name="Nature">
        <title>Initial sequencing and analysis of the human genome.</title>
        <authorList>
            <consortium name="International Human Genome Sequencing Consortium"/>
            <person name="Lander E.S."/>
            <person name="Linton L.M."/>
            <person name="Birren B."/>
            <person name="Nusbaum C."/>
            <person name="Zody M.C."/>
            <person name="Baldwin J."/>
            <person name="Devon K."/>
            <person name="Dewar K."/>
            <person name="Doyle M."/>
            <person name="FitzHugh W."/>
            <person name="Funke R."/>
            <person name="Gage D."/>
            <person name="Harris K."/>
            <person name="Heaford A."/>
            <person name="Howland J."/>
            <person name="Kann L."/>
            <person name="Lehoczky J."/>
            <person name="LeVine R."/>
            <person name="McEwan P."/>
            <person name="McKernan K."/>
            <person name="Meldrim J."/>
            <person name="Mesirov J.P."/>
            <person name="Miranda C."/>
            <person name="Morris W."/>
            <person name="Naylor J."/>
            <person name="Raymond C."/>
            <person name="Rosetti M."/>
            <person name="Santos R."/>
            <person name="Sheridan A."/>
            <person name="Sougnez C."/>
            <person name="Stange-Thomann N."/>
            <person name="Stojanovic N."/>
            <person name="Subramanian A."/>
            <person name="Wyman D."/>
            <person name="Rogers J."/>
            <person name="Sulston J."/>
            <person name="Ainscough R."/>
            <person name="Beck S."/>
            <person name="Bentley D."/>
            <person name="Burton J."/>
            <person name="Clee C."/>
            <person name="Carter N."/>
            <person name="Coulson A."/>
            <person name="Deadman R."/>
            <person name="Deloukas P."/>
            <person name="Dunham A."/>
            <person name="Dunham I."/>
            <person name="Durbin R."/>
            <person name="French L."/>
            <person name="Grafham D."/>
            <person name="Gregory S."/>
            <person name="Hubbard T."/>
            <person name="Humphray S."/>
            <person name="Hunt A."/>
            <person name="Jones M."/>
            <person name="Lloyd C."/>
            <person name="McMurray A."/>
            <person name="Matthews L."/>
            <person name="Mercer S."/>
            <person name="Milne S."/>
            <person name="Mullikin J.C."/>
            <person name="Mungall A."/>
            <person name="Plumb R."/>
            <person name="Ross M."/>
            <person name="Shownkeen R."/>
            <person name="Sims S."/>
            <person name="Waterston R.H."/>
            <person name="Wilson R.K."/>
            <person name="Hillier L.W."/>
            <person name="McPherson J.D."/>
            <person name="Marra M.A."/>
            <person name="Mardis E.R."/>
            <person name="Fulton L.A."/>
            <person name="Chinwalla A.T."/>
            <person name="Pepin K.H."/>
            <person name="Gish W.R."/>
            <person name="Chissoe S.L."/>
            <person name="Wendl M.C."/>
            <person name="Delehaunty K.D."/>
            <person name="Miner T.L."/>
            <person name="Delehaunty A."/>
            <person name="Kramer J.B."/>
            <person name="Cook L.L."/>
            <person name="Fulton R.S."/>
            <person name="Johnson D.L."/>
            <person name="Minx P.J."/>
            <person name="Clifton S.W."/>
            <person name="Hawkins T."/>
            <person name="Branscomb E."/>
            <person name="Predki P."/>
            <person name="Richardson P."/>
            <person name="Wenning S."/>
            <person name="Slezak T."/>
            <person name="Doggett N."/>
            <person name="Cheng J.F."/>
            <person name="Olsen A."/>
            <person name="Lucas S."/>
            <person name="Elkin C."/>
            <person name="Uberbacher E."/>
            <person name="Frazier M."/>
            <person name="Gibbs R.A."/>
            <person name="Muzny D.M."/>
            <person name="Scherer S.E."/>
            <person name="Bouck J.B."/>
            <person name="Sodergren E.J."/>
            <person name="Worley K.C."/>
            <person name="Rives C.M."/>
            <person name="Gorrell J.H."/>
            <person name="Metzker M.L."/>
            <person name="Naylor S.L."/>
            <person name="Kucherlapati R.S."/>
            <person name="Nelson D.L."/>
            <person name="Weinstock G.M."/>
            <person name="Sakaki Y."/>
            <person name="Fujiyama A."/>
            <person name="Hattori M."/>
            <person name="Yada T."/>
            <person name="Toyoda A."/>
            <person name="Itoh T."/>
            <person name="Kawagoe C."/>
            <person name="Watanabe H."/>
            <person name="Totoki Y."/>
            <person name="Taylor T."/>
            <person name="Weissenbach J."/>
            <person name="Heilig R."/>
            <person name="Saurin W."/>
            <person name="Artiguenave F."/>
            <person name="Brottier P."/>
            <person name="Bruls T."/>
            <person name="Pelletier E."/>
            <person name="Robert C."/>
            <person name="Wincker P."/>
            <person name="Smith D.R."/>
            <person name="Doucette-Stamm L."/>
            <person name="Rubenfield M."/>
            <person name="Weinstock K."/>
            <person name="Lee H.M."/>
            <person name="Dubois J."/>
            <person name="Rosenthal A."/>
            <person name="Platzer M."/>
            <person name="Nyakatura G."/>
            <person name="Taudien S."/>
            <person name="Rump A."/>
            <person name="Yang H."/>
            <person name="Yu J."/>
            <person name="Wang J."/>
            <person name="Huang G."/>
            <person name="Gu J."/>
            <person name="Hood L."/>
            <person name="Rowen L."/>
            <person name="Madan A."/>
            <person name="Qin S."/>
            <person name="Davis R.W."/>
            <person name="Federspiel N.A."/>
            <person name="Abola A.P."/>
            <person name="Proctor M.J."/>
            <person name="Myers R.M."/>
            <person name="Schmutz J."/>
            <person name="Dickson M."/>
            <person name="Grimwood J."/>
            <person name="Cox D.R."/>
            <person name="Olson M.V."/>
            <person name="Kaul R."/>
            <person name="Raymond C."/>
            <person name="Shimizu N."/>
            <person name="Kawasaki K."/>
            <person name="Minoshima S."/>
            <person name="Evans G.A."/>
            <person name="Athanasiou M."/>
            <person name="Schultz R."/>
            <person name="Roe B.A."/>
            <person name="Chen F."/>
            <person name="Pan H."/>
            <person name="Ramser J."/>
            <person name="Lehrach H."/>
            <person name="Reinhardt R."/>
            <person name="McCombie W.R."/>
            <person name="de la Bastide M."/>
            <person name="Dedhia N."/>
            <person name="Blocker H."/>
            <person name="Hornischer K."/>
            <person name="Nordsiek G."/>
            <person name="Agarwala R."/>
            <person name="Aravind L."/>
            <person name="Bailey J.A."/>
            <person name="Bateman A."/>
            <person name="Batzoglou S."/>
            <person name="Birney E."/>
            <person name="Bork P."/>
            <person name="Brown D.G."/>
            <person name="Burge C.B."/>
            <person name="Cerutti L."/>
            <person name="Chen H.C."/>
            <person name="Church D."/>
            <person name="Clamp M."/>
            <person name="Copley R.R."/>
            <person name="Doerks T."/>
            <person name="Eddy S.R."/>
            <person name="Eichler E.E."/>
            <person name="Furey T.S."/>
            <person name="Galagan J."/>
            <person name="Gilbert J.G."/>
            <person name="Harmon C."/>
            <person name="Hayashizaki Y."/>
            <person name="Haussler D."/>
            <person name="Hermjakob H."/>
            <person name="Hokamp K."/>
            <person name="Jang W."/>
            <person name="Johnson L.S."/>
            <person name="Jones T.A."/>
            <person name="Kasif S."/>
            <person name="Kaspryzk A."/>
            <person name="Kennedy S."/>
            <person name="Kent W.J."/>
            <person name="Kitts P."/>
            <person name="Koonin E.V."/>
            <person name="Korf I."/>
            <person name="Kulp D."/>
            <person name="Lancet D."/>
            <person name="Lowe T.M."/>
            <person name="McLysaght A."/>
            <person name="Mikkelsen T."/>
            <person name="Moran J.V."/>
            <person name="Mulder N."/>
            <person name="Pollara V.J."/>
            <person name="Ponting C.P."/>
            <person name="Schuler G."/>
            <person name="Schultz J."/>
            <person name="Slater G."/>
            <person name="Smit A.F."/>
            <person name="Stupka E."/>
            <person name="Szustakowski J."/>
            <person name="Thierry-Mieg D."/>
            <person name="Thierry-Mieg J."/>
            <person name="Wagner L."/>
            <person name="Wallis J."/>
            <person name="Wheeler R."/>
            <person name="Williams A."/>
            <person name="Wolf Y.I."/>
            <person name="Wolfe K.H."/>
            <person name="Yang S.P."/>
            <person name="Yeh R.F."/>
            <person name="Collins F."/>
            <person name="Guyer M.S."/>
            <person name="Peterson J."/>
            <person name="Felsenfeld A."/>
            <person name="Wetterstrand K.A."/>
            <person name="Patrinos A."/>
            <person name="Morgan M.J."/>
            <person name="de Jong P."/>
            <person name="Catanese J.J."/>
            <person name="Osoegawa K."/>
            <person name="Shizuya H."/>
            <person name="Choi S."/>
            <person name="Chen Y.J."/>
        </authorList>
    </citation>
    <scope>NUCLEOTIDE SEQUENCE [LARGE SCALE GENOMIC DNA]</scope>
</reference>
<evidence type="ECO:0007829" key="6">
    <source>
        <dbReference type="PubMed" id="18669648"/>
    </source>
</evidence>
<feature type="compositionally biased region" description="Low complexity" evidence="1">
    <location>
        <begin position="16"/>
        <end position="32"/>
    </location>
</feature>
<protein>
    <submittedName>
        <fullName evidence="2">Oxysterol binding protein like 3</fullName>
    </submittedName>
</protein>
<dbReference type="VEuPathDB" id="HostDB:ENSG00000070882"/>
<dbReference type="UCSC" id="uc064cdb.1">
    <property type="organism name" value="human"/>
</dbReference>
<reference evidence="8" key="6">
    <citation type="journal article" date="2011" name="BMC Syst. Biol.">
        <title>Initial characterization of the human central proteome.</title>
        <authorList>
            <person name="Burkard T.R."/>
            <person name="Planyavsky M."/>
            <person name="Kaupe I."/>
            <person name="Breitwieser F.P."/>
            <person name="Burckstummer T."/>
            <person name="Bennett K.L."/>
            <person name="Superti-Furga G."/>
            <person name="Colinge J."/>
        </authorList>
    </citation>
    <scope>IDENTIFICATION BY MASS SPECTROMETRY [LARGE SCALE ANALYSIS]</scope>
</reference>
<reference evidence="2" key="10">
    <citation type="submission" date="2025-09" db="UniProtKB">
        <authorList>
            <consortium name="Ensembl"/>
        </authorList>
    </citation>
    <scope>IDENTIFICATION</scope>
</reference>
<dbReference type="EMBL" id="AC004008">
    <property type="status" value="NOT_ANNOTATED_CDS"/>
    <property type="molecule type" value="Genomic_DNA"/>
</dbReference>
<dbReference type="EMBL" id="AC004239">
    <property type="status" value="NOT_ANNOTATED_CDS"/>
    <property type="molecule type" value="Genomic_DNA"/>
</dbReference>
<dbReference type="OMA" id="XAKYWST"/>
<evidence type="ECO:0007829" key="10">
    <source>
        <dbReference type="PubMed" id="23186163"/>
    </source>
</evidence>
<evidence type="ECO:0007829" key="8">
    <source>
        <dbReference type="PubMed" id="21269460"/>
    </source>
</evidence>
<name>C9J8P4_HUMAN</name>
<reference evidence="2" key="9">
    <citation type="submission" date="2025-08" db="UniProtKB">
        <authorList>
            <consortium name="Ensembl"/>
        </authorList>
    </citation>
    <scope>IDENTIFICATION</scope>
</reference>
<dbReference type="ChiTaRS" id="OSBPL3">
    <property type="organism name" value="human"/>
</dbReference>
<gene>
    <name evidence="2" type="primary">OSBPL3</name>
</gene>
<evidence type="ECO:0000313" key="2">
    <source>
        <dbReference type="Ensembl" id="ENSP00000411249.1"/>
    </source>
</evidence>
<dbReference type="MassIVE" id="C9J8P4"/>
<dbReference type="Proteomes" id="UP000005640">
    <property type="component" value="Chromosome 7"/>
</dbReference>
<reference evidence="6" key="4">
    <citation type="journal article" date="2008" name="Proc. Natl. Acad. Sci. U.S.A.">
        <title>A quantitative atlas of mitotic phosphorylation.</title>
        <authorList>
            <person name="Dephoure N."/>
            <person name="Zhou C."/>
            <person name="Villen J."/>
            <person name="Beausoleil S.A."/>
            <person name="Bakalarski C.E."/>
            <person name="Elledge S.J."/>
            <person name="Gygi S.P."/>
        </authorList>
    </citation>
    <scope>IDENTIFICATION BY MASS SPECTROMETRY [LARGE SCALE ANALYSIS]</scope>
</reference>
<reference evidence="9" key="7">
    <citation type="journal article" date="2012" name="Proc. Natl. Acad. Sci. U.S.A.">
        <title>N-terminal acetylome analyses and functional insights of the N-terminal acetyltransferase NatB.</title>
        <authorList>
            <person name="Van Damme P."/>
            <person name="Lasa M."/>
            <person name="Polevoda B."/>
            <person name="Gazquez C."/>
            <person name="Elosegui-Artola A."/>
            <person name="Kim D.S."/>
            <person name="De Juan-Pardo E."/>
            <person name="Demeyer K."/>
            <person name="Hole K."/>
            <person name="Larrea E."/>
            <person name="Timmerman E."/>
            <person name="Prieto J."/>
            <person name="Arnesen T."/>
            <person name="Sherman F."/>
            <person name="Gevaert K."/>
            <person name="Aldabe R."/>
        </authorList>
    </citation>
    <scope>IDENTIFICATION BY MASS SPECTROMETRY [LARGE SCALE ANALYSIS]</scope>
</reference>
<dbReference type="ExpressionAtlas" id="C9J8P4">
    <property type="expression patterns" value="baseline and differential"/>
</dbReference>
<evidence type="ECO:0007829" key="7">
    <source>
        <dbReference type="PubMed" id="19369195"/>
    </source>
</evidence>
<proteinExistence type="evidence at protein level"/>
<reference evidence="2 3" key="2">
    <citation type="journal article" date="2003" name="Nature">
        <title>The DNA sequence of human chromosome 7.</title>
        <authorList>
            <person name="Hillier L.W."/>
            <person name="Fulton R.S."/>
            <person name="Fulton L.A."/>
            <person name="Graves T.A."/>
            <person name="Pepin K.H."/>
            <person name="Wagner-McPherson C."/>
            <person name="Layman D."/>
            <person name="Maas J."/>
            <person name="Jaeger S."/>
            <person name="Walker R."/>
            <person name="Wylie K."/>
            <person name="Sekhon M."/>
            <person name="Becker M.C."/>
            <person name="O'Laughlin M.D."/>
            <person name="Schaller M.E."/>
            <person name="Fewell G.A."/>
            <person name="Delehaunty K.D."/>
            <person name="Miner T.L."/>
            <person name="Nash W.E."/>
            <person name="Cordes M."/>
            <person name="Du H."/>
            <person name="Sun H."/>
            <person name="Edwards J."/>
            <person name="Bradshaw-Cordum H."/>
            <person name="Ali J."/>
            <person name="Andrews S."/>
            <person name="Isak A."/>
            <person name="Vanbrunt A."/>
            <person name="Nguyen C."/>
            <person name="Du F."/>
            <person name="Lamar B."/>
            <person name="Courtney L."/>
            <person name="Kalicki J."/>
            <person name="Ozersky P."/>
            <person name="Bielicki L."/>
            <person name="Scott K."/>
            <person name="Holmes A."/>
            <person name="Harkins R."/>
            <person name="Harris A."/>
            <person name="Strong C.M."/>
            <person name="Hou S."/>
            <person name="Tomlinson C."/>
            <person name="Dauphin-Kohlberg S."/>
            <person name="Kozlowicz-Reilly A."/>
            <person name="Leonard S."/>
            <person name="Rohlfing T."/>
            <person name="Rock S.M."/>
            <person name="Tin-Wollam A.M."/>
            <person name="Abbott A."/>
            <person name="Minx P."/>
            <person name="Maupin R."/>
            <person name="Strowmatt C."/>
            <person name="Latreille P."/>
            <person name="Miller N."/>
            <person name="Johnson D."/>
            <person name="Murray J."/>
            <person name="Woessner J.P."/>
            <person name="Wendl M.C."/>
            <person name="Yang S.P."/>
            <person name="Schultz B.R."/>
            <person name="Wallis J.W."/>
            <person name="Spieth J."/>
            <person name="Bieri T.A."/>
            <person name="Nelson J.O."/>
            <person name="Berkowicz N."/>
            <person name="Wohldmann P.E."/>
            <person name="Cook L.L."/>
            <person name="Hickenbotham M.T."/>
            <person name="Eldred J."/>
            <person name="Williams D."/>
            <person name="Bedell J.A."/>
            <person name="Mardis E.R."/>
            <person name="Clifton S.W."/>
            <person name="Chissoe S.L."/>
            <person name="Marra M.A."/>
            <person name="Raymond C."/>
            <person name="Haugen E."/>
            <person name="Gillett W."/>
            <person name="Zhou Y."/>
            <person name="James R."/>
            <person name="Phelps K."/>
            <person name="Iadanoto S."/>
            <person name="Bubb K."/>
            <person name="Simms E."/>
            <person name="Levy R."/>
            <person name="Clendenning J."/>
            <person name="Kaul R."/>
            <person name="Kent W.J."/>
            <person name="Furey T.S."/>
            <person name="Baertsch R.A."/>
            <person name="Brent M.R."/>
            <person name="Keibler E."/>
            <person name="Flicek P."/>
            <person name="Bork P."/>
            <person name="Suyama M."/>
            <person name="Bailey J.A."/>
            <person name="Portnoy M.E."/>
            <person name="Torrents D."/>
            <person name="Chinwalla A.T."/>
            <person name="Gish W.R."/>
            <person name="Eddy S.R."/>
            <person name="McPherson J.D."/>
            <person name="Olson M.V."/>
            <person name="Eichler E.E."/>
            <person name="Green E.D."/>
            <person name="Waterston R.H."/>
            <person name="Wilson R.K."/>
        </authorList>
    </citation>
    <scope>NUCLEOTIDE SEQUENCE [LARGE SCALE GENOMIC DNA]</scope>
</reference>
<feature type="non-terminal residue" evidence="2">
    <location>
        <position position="61"/>
    </location>
</feature>
<dbReference type="OpenTargets" id="ENSG00000070882"/>
<dbReference type="Ensembl" id="ENST00000415952.1">
    <property type="protein sequence ID" value="ENSP00000411249.1"/>
    <property type="gene ID" value="ENSG00000070882.13"/>
</dbReference>
<dbReference type="Antibodypedia" id="12224">
    <property type="antibodies" value="115 antibodies from 26 providers"/>
</dbReference>
<dbReference type="HGNC" id="HGNC:16370">
    <property type="gene designation" value="OSBPL3"/>
</dbReference>
<dbReference type="Bgee" id="ENSG00000070882">
    <property type="expression patterns" value="Expressed in bronchial epithelial cell and 160 other cell types or tissues"/>
</dbReference>
<organism evidence="2 3">
    <name type="scientific">Homo sapiens</name>
    <name type="common">Human</name>
    <dbReference type="NCBI Taxonomy" id="9606"/>
    <lineage>
        <taxon>Eukaryota</taxon>
        <taxon>Metazoa</taxon>
        <taxon>Chordata</taxon>
        <taxon>Craniata</taxon>
        <taxon>Vertebrata</taxon>
        <taxon>Euteleostomi</taxon>
        <taxon>Mammalia</taxon>
        <taxon>Eutheria</taxon>
        <taxon>Euarchontoglires</taxon>
        <taxon>Primates</taxon>
        <taxon>Haplorrhini</taxon>
        <taxon>Catarrhini</taxon>
        <taxon>Hominidae</taxon>
        <taxon>Homo</taxon>
    </lineage>
</organism>
<reference evidence="7" key="5">
    <citation type="journal article" date="2009" name="Mol. Cell. Proteomics">
        <title>Large-scale proteomics analysis of the human kinome.</title>
        <authorList>
            <person name="Oppermann F.S."/>
            <person name="Gnad F."/>
            <person name="Olsen J.V."/>
            <person name="Hornberger R."/>
            <person name="Greff Z."/>
            <person name="Keri G."/>
            <person name="Mann M."/>
            <person name="Daub H."/>
        </authorList>
    </citation>
    <scope>IDENTIFICATION BY MASS SPECTROMETRY [LARGE SCALE ANALYSIS]</scope>
</reference>
<accession>C9J8P4</accession>
<sequence>MMSDEKNLGVSQKLVSPSRSTSSCSSKQGSRQDSWEVVEGLRGEMNYTQEPPVQKGFLLKK</sequence>
<dbReference type="OrthoDB" id="1854502at2759"/>
<dbReference type="EMBL" id="AC004016">
    <property type="status" value="NOT_ANNOTATED_CDS"/>
    <property type="molecule type" value="Genomic_DNA"/>
</dbReference>
<reference evidence="10" key="8">
    <citation type="journal article" date="2013" name="J. Proteome Res.">
        <title>Toward a comprehensive characterization of a human cancer cell phosphoproteome.</title>
        <authorList>
            <person name="Zhou H."/>
            <person name="Di Palma S."/>
            <person name="Preisinger C."/>
            <person name="Peng M."/>
            <person name="Polat A.N."/>
            <person name="Heck A.J."/>
            <person name="Mohammed S."/>
        </authorList>
    </citation>
    <scope>IDENTIFICATION BY MASS SPECTROMETRY [LARGE SCALE ANALYSIS]</scope>
</reference>
<evidence type="ECO:0007829" key="5">
    <source>
        <dbReference type="ProteomicsDB" id="C9J8P4"/>
    </source>
</evidence>